<dbReference type="EMBL" id="BMFA01000014">
    <property type="protein sequence ID" value="GGB60900.1"/>
    <property type="molecule type" value="Genomic_DNA"/>
</dbReference>
<comment type="caution">
    <text evidence="1">The sequence shown here is derived from an EMBL/GenBank/DDBJ whole genome shotgun (WGS) entry which is preliminary data.</text>
</comment>
<organism evidence="1 2">
    <name type="scientific">Roseibium aquae</name>
    <dbReference type="NCBI Taxonomy" id="1323746"/>
    <lineage>
        <taxon>Bacteria</taxon>
        <taxon>Pseudomonadati</taxon>
        <taxon>Pseudomonadota</taxon>
        <taxon>Alphaproteobacteria</taxon>
        <taxon>Hyphomicrobiales</taxon>
        <taxon>Stappiaceae</taxon>
        <taxon>Roseibium</taxon>
    </lineage>
</organism>
<keyword evidence="2" id="KW-1185">Reference proteome</keyword>
<reference evidence="1" key="1">
    <citation type="journal article" date="2014" name="Int. J. Syst. Evol. Microbiol.">
        <title>Complete genome sequence of Corynebacterium casei LMG S-19264T (=DSM 44701T), isolated from a smear-ripened cheese.</title>
        <authorList>
            <consortium name="US DOE Joint Genome Institute (JGI-PGF)"/>
            <person name="Walter F."/>
            <person name="Albersmeier A."/>
            <person name="Kalinowski J."/>
            <person name="Ruckert C."/>
        </authorList>
    </citation>
    <scope>NUCLEOTIDE SEQUENCE</scope>
    <source>
        <strain evidence="1">CGMCC 1.12426</strain>
    </source>
</reference>
<dbReference type="AlphaFoldDB" id="A0A916X368"/>
<proteinExistence type="predicted"/>
<evidence type="ECO:0000313" key="1">
    <source>
        <dbReference type="EMBL" id="GGB60900.1"/>
    </source>
</evidence>
<dbReference type="Proteomes" id="UP000605148">
    <property type="component" value="Unassembled WGS sequence"/>
</dbReference>
<dbReference type="RefSeq" id="WP_150497560.1">
    <property type="nucleotide sequence ID" value="NZ_BMFA01000014.1"/>
</dbReference>
<accession>A0A916X368</accession>
<sequence length="161" mass="17417">MTLRRLGPCFGVFLSLILVGPVLAAKGDRQLSVRPSPPLLEGKVLDLRFAGFAQGIWIGAEADCAVLTRIDRGPPGQVVAIHRGLMETPTRICQVYGAEQRPQGAQRAAMNCRLDTGASALGMVTVRKRGDELLVVQDGEKQPKVFRFCREIPPVINTAGQ</sequence>
<reference evidence="1" key="2">
    <citation type="submission" date="2020-09" db="EMBL/GenBank/DDBJ databases">
        <authorList>
            <person name="Sun Q."/>
            <person name="Zhou Y."/>
        </authorList>
    </citation>
    <scope>NUCLEOTIDE SEQUENCE</scope>
    <source>
        <strain evidence="1">CGMCC 1.12426</strain>
    </source>
</reference>
<dbReference type="OrthoDB" id="7677242at2"/>
<gene>
    <name evidence="1" type="ORF">GCM10011316_36140</name>
</gene>
<protein>
    <submittedName>
        <fullName evidence="1">Uncharacterized protein</fullName>
    </submittedName>
</protein>
<name>A0A916X368_9HYPH</name>
<evidence type="ECO:0000313" key="2">
    <source>
        <dbReference type="Proteomes" id="UP000605148"/>
    </source>
</evidence>